<comment type="caution">
    <text evidence="7">The sequence shown here is derived from an EMBL/GenBank/DDBJ whole genome shotgun (WGS) entry which is preliminary data.</text>
</comment>
<dbReference type="Proteomes" id="UP000030184">
    <property type="component" value="Unassembled WGS sequence"/>
</dbReference>
<evidence type="ECO:0000256" key="3">
    <source>
        <dbReference type="ARBA" id="ARBA00022989"/>
    </source>
</evidence>
<evidence type="ECO:0000256" key="4">
    <source>
        <dbReference type="ARBA" id="ARBA00023136"/>
    </source>
</evidence>
<evidence type="ECO:0000256" key="5">
    <source>
        <dbReference type="SAM" id="Phobius"/>
    </source>
</evidence>
<feature type="transmembrane region" description="Helical" evidence="5">
    <location>
        <begin position="13"/>
        <end position="33"/>
    </location>
</feature>
<protein>
    <recommendedName>
        <fullName evidence="6">O-antigen ligase-related domain-containing protein</fullName>
    </recommendedName>
</protein>
<evidence type="ECO:0000256" key="2">
    <source>
        <dbReference type="ARBA" id="ARBA00022692"/>
    </source>
</evidence>
<feature type="transmembrane region" description="Helical" evidence="5">
    <location>
        <begin position="393"/>
        <end position="413"/>
    </location>
</feature>
<dbReference type="AlphaFoldDB" id="A0A098LR91"/>
<feature type="transmembrane region" description="Helical" evidence="5">
    <location>
        <begin position="220"/>
        <end position="251"/>
    </location>
</feature>
<dbReference type="InterPro" id="IPR051533">
    <property type="entry name" value="WaaL-like"/>
</dbReference>
<keyword evidence="2 5" id="KW-0812">Transmembrane</keyword>
<gene>
    <name evidence="7" type="ORF">JCM19538_1415</name>
</gene>
<comment type="subcellular location">
    <subcellularLocation>
        <location evidence="1">Membrane</location>
        <topology evidence="1">Multi-pass membrane protein</topology>
    </subcellularLocation>
</comment>
<keyword evidence="4 5" id="KW-0472">Membrane</keyword>
<dbReference type="InterPro" id="IPR007016">
    <property type="entry name" value="O-antigen_ligase-rel_domated"/>
</dbReference>
<feature type="domain" description="O-antigen ligase-related" evidence="6">
    <location>
        <begin position="222"/>
        <end position="372"/>
    </location>
</feature>
<feature type="transmembrane region" description="Helical" evidence="5">
    <location>
        <begin position="325"/>
        <end position="343"/>
    </location>
</feature>
<proteinExistence type="predicted"/>
<evidence type="ECO:0000256" key="1">
    <source>
        <dbReference type="ARBA" id="ARBA00004141"/>
    </source>
</evidence>
<dbReference type="RefSeq" id="WP_045371798.1">
    <property type="nucleotide sequence ID" value="NZ_BBNY01000009.1"/>
</dbReference>
<feature type="transmembrane region" description="Helical" evidence="5">
    <location>
        <begin position="53"/>
        <end position="73"/>
    </location>
</feature>
<sequence length="443" mass="50875">MTKTEYIEKKIEYLFKPLYVKVALVLMVVSYFYNLPALTYSAIGQNELRLYDLAGLVILFIVYNNLKLFTVYIKSKSYFKYLHTFILWAGFTLVFNLVFSLYKARPLWFVQTCLYYYHLLVFFYTAVLMAMYLRKRSRYKYAASLILLLGIAEALLVFSQHAGLVPFLWNEVYNMSYGGFLSGALGPNKINLGMNMLFSFVFATGLMLQPQLKVNKVLIIVTLLTSLATIGVSGSRTTYLGLIVFICYLFVSRTKKFFGLSVIISIGVIVAFFLNLEVIETITTTVENRVVNKVSDPRLLTGESLDVVDLYEDLGSGRKELSTRYFFYLLENPLIIPLGIGLNNRLLIQFSAHNIYLSLINEVGLVGLFLYFKWLSNYLFLKFGRATSLKSALTGLVLAMMVTLFFGEHLYIYRSLFTILGYFLLIVVMLIAPRYYFLNARKK</sequence>
<name>A0A098LR91_9FLAO</name>
<reference evidence="8" key="1">
    <citation type="journal article" date="2014" name="Genome Announc.">
        <title>Draft Genome Sequence of Marine Flavobacterium Jejuia pallidilutea Strain 11shimoA1 and Pigmentation Mutants.</title>
        <authorList>
            <person name="Takatani N."/>
            <person name="Nakanishi M."/>
            <person name="Meirelles P."/>
            <person name="Mino S."/>
            <person name="Suda W."/>
            <person name="Oshima K."/>
            <person name="Hattori M."/>
            <person name="Ohkuma M."/>
            <person name="Hosokawa M."/>
            <person name="Miyashita K."/>
            <person name="Thompson F.L."/>
            <person name="Niwa A."/>
            <person name="Sawabe T."/>
            <person name="Sawabe T."/>
        </authorList>
    </citation>
    <scope>NUCLEOTIDE SEQUENCE [LARGE SCALE GENOMIC DNA]</scope>
    <source>
        <strain evidence="8">JCM 19538</strain>
    </source>
</reference>
<dbReference type="Pfam" id="PF04932">
    <property type="entry name" value="Wzy_C"/>
    <property type="match status" value="1"/>
</dbReference>
<evidence type="ECO:0000259" key="6">
    <source>
        <dbReference type="Pfam" id="PF04932"/>
    </source>
</evidence>
<dbReference type="EMBL" id="BBNY01000009">
    <property type="protein sequence ID" value="GAL89420.1"/>
    <property type="molecule type" value="Genomic_DNA"/>
</dbReference>
<keyword evidence="3 5" id="KW-1133">Transmembrane helix</keyword>
<dbReference type="GO" id="GO:0016020">
    <property type="term" value="C:membrane"/>
    <property type="evidence" value="ECO:0007669"/>
    <property type="project" value="UniProtKB-SubCell"/>
</dbReference>
<feature type="transmembrane region" description="Helical" evidence="5">
    <location>
        <begin position="85"/>
        <end position="102"/>
    </location>
</feature>
<dbReference type="OrthoDB" id="1402500at2"/>
<feature type="transmembrane region" description="Helical" evidence="5">
    <location>
        <begin position="355"/>
        <end position="372"/>
    </location>
</feature>
<feature type="transmembrane region" description="Helical" evidence="5">
    <location>
        <begin position="257"/>
        <end position="276"/>
    </location>
</feature>
<dbReference type="PANTHER" id="PTHR37422">
    <property type="entry name" value="TEICHURONIC ACID BIOSYNTHESIS PROTEIN TUAE"/>
    <property type="match status" value="1"/>
</dbReference>
<organism evidence="7 8">
    <name type="scientific">Jejuia pallidilutea</name>
    <dbReference type="NCBI Taxonomy" id="504487"/>
    <lineage>
        <taxon>Bacteria</taxon>
        <taxon>Pseudomonadati</taxon>
        <taxon>Bacteroidota</taxon>
        <taxon>Flavobacteriia</taxon>
        <taxon>Flavobacteriales</taxon>
        <taxon>Flavobacteriaceae</taxon>
        <taxon>Jejuia</taxon>
    </lineage>
</organism>
<feature type="transmembrane region" description="Helical" evidence="5">
    <location>
        <begin position="114"/>
        <end position="133"/>
    </location>
</feature>
<feature type="transmembrane region" description="Helical" evidence="5">
    <location>
        <begin position="145"/>
        <end position="169"/>
    </location>
</feature>
<evidence type="ECO:0000313" key="7">
    <source>
        <dbReference type="EMBL" id="GAL89420.1"/>
    </source>
</evidence>
<keyword evidence="8" id="KW-1185">Reference proteome</keyword>
<feature type="transmembrane region" description="Helical" evidence="5">
    <location>
        <begin position="419"/>
        <end position="437"/>
    </location>
</feature>
<feature type="transmembrane region" description="Helical" evidence="5">
    <location>
        <begin position="189"/>
        <end position="208"/>
    </location>
</feature>
<accession>A0A098LR91</accession>
<dbReference type="PANTHER" id="PTHR37422:SF13">
    <property type="entry name" value="LIPOPOLYSACCHARIDE BIOSYNTHESIS PROTEIN PA4999-RELATED"/>
    <property type="match status" value="1"/>
</dbReference>
<evidence type="ECO:0000313" key="8">
    <source>
        <dbReference type="Proteomes" id="UP000030184"/>
    </source>
</evidence>